<reference evidence="4" key="1">
    <citation type="journal article" date="2020" name="Stud. Mycol.">
        <title>101 Dothideomycetes genomes: a test case for predicting lifestyles and emergence of pathogens.</title>
        <authorList>
            <person name="Haridas S."/>
            <person name="Albert R."/>
            <person name="Binder M."/>
            <person name="Bloem J."/>
            <person name="Labutti K."/>
            <person name="Salamov A."/>
            <person name="Andreopoulos B."/>
            <person name="Baker S."/>
            <person name="Barry K."/>
            <person name="Bills G."/>
            <person name="Bluhm B."/>
            <person name="Cannon C."/>
            <person name="Castanera R."/>
            <person name="Culley D."/>
            <person name="Daum C."/>
            <person name="Ezra D."/>
            <person name="Gonzalez J."/>
            <person name="Henrissat B."/>
            <person name="Kuo A."/>
            <person name="Liang C."/>
            <person name="Lipzen A."/>
            <person name="Lutzoni F."/>
            <person name="Magnuson J."/>
            <person name="Mondo S."/>
            <person name="Nolan M."/>
            <person name="Ohm R."/>
            <person name="Pangilinan J."/>
            <person name="Park H.-J."/>
            <person name="Ramirez L."/>
            <person name="Alfaro M."/>
            <person name="Sun H."/>
            <person name="Tritt A."/>
            <person name="Yoshinaga Y."/>
            <person name="Zwiers L.-H."/>
            <person name="Turgeon B."/>
            <person name="Goodwin S."/>
            <person name="Spatafora J."/>
            <person name="Crous P."/>
            <person name="Grigoriev I."/>
        </authorList>
    </citation>
    <scope>NUCLEOTIDE SEQUENCE</scope>
    <source>
        <strain evidence="4">CBS 130266</strain>
    </source>
</reference>
<dbReference type="Gene3D" id="3.40.50.300">
    <property type="entry name" value="P-loop containing nucleotide triphosphate hydrolases"/>
    <property type="match status" value="1"/>
</dbReference>
<dbReference type="InterPro" id="IPR027417">
    <property type="entry name" value="P-loop_NTPase"/>
</dbReference>
<keyword evidence="5" id="KW-1185">Reference proteome</keyword>
<dbReference type="Pfam" id="PF25053">
    <property type="entry name" value="DUF7791"/>
    <property type="match status" value="1"/>
</dbReference>
<evidence type="ECO:0000313" key="4">
    <source>
        <dbReference type="EMBL" id="KAF2425364.1"/>
    </source>
</evidence>
<comment type="caution">
    <text evidence="4">The sequence shown here is derived from an EMBL/GenBank/DDBJ whole genome shotgun (WGS) entry which is preliminary data.</text>
</comment>
<dbReference type="EMBL" id="MU007070">
    <property type="protein sequence ID" value="KAF2425364.1"/>
    <property type="molecule type" value="Genomic_DNA"/>
</dbReference>
<dbReference type="InterPro" id="IPR056884">
    <property type="entry name" value="NPHP3-like_N"/>
</dbReference>
<name>A0A9P4NKL4_9PEZI</name>
<dbReference type="InterPro" id="IPR056693">
    <property type="entry name" value="DUF7791"/>
</dbReference>
<dbReference type="OrthoDB" id="443402at2759"/>
<feature type="domain" description="Nephrocystin 3-like N-terminal" evidence="2">
    <location>
        <begin position="248"/>
        <end position="429"/>
    </location>
</feature>
<keyword evidence="1" id="KW-0677">Repeat</keyword>
<evidence type="ECO:0000313" key="5">
    <source>
        <dbReference type="Proteomes" id="UP000800235"/>
    </source>
</evidence>
<accession>A0A9P4NKL4</accession>
<gene>
    <name evidence="4" type="ORF">EJ08DRAFT_663693</name>
</gene>
<feature type="domain" description="DUF7791" evidence="3">
    <location>
        <begin position="540"/>
        <end position="683"/>
    </location>
</feature>
<dbReference type="PANTHER" id="PTHR10039">
    <property type="entry name" value="AMELOGENIN"/>
    <property type="match status" value="1"/>
</dbReference>
<dbReference type="AlphaFoldDB" id="A0A9P4NKL4"/>
<dbReference type="SUPFAM" id="SSF52540">
    <property type="entry name" value="P-loop containing nucleoside triphosphate hydrolases"/>
    <property type="match status" value="1"/>
</dbReference>
<evidence type="ECO:0000259" key="3">
    <source>
        <dbReference type="Pfam" id="PF25053"/>
    </source>
</evidence>
<dbReference type="PANTHER" id="PTHR10039:SF5">
    <property type="entry name" value="NACHT DOMAIN-CONTAINING PROTEIN"/>
    <property type="match status" value="1"/>
</dbReference>
<evidence type="ECO:0000259" key="2">
    <source>
        <dbReference type="Pfam" id="PF24883"/>
    </source>
</evidence>
<sequence length="882" mass="99709">MEAIAAVGLAGNVVQFLQFSGQLLSETLAIRKTGKPASIPPLKALADALIEQSRVIQAHLEASQAINPLNEEDQYLHDLGSSCHDGASEFSTFLGTLMYKNASPNVLHTAQQSLKLQLGHFKIKDLTAKLEKLQNALTLATILALRTAVHGHNSEVIQYLQELKQTDTNENVTKGQTLGVVKQLLELSISKPGPVLDSVGNDLQLCLSEISAIKERLPRDREKGILRWLTFRQMNWRYDAVPLAFQKTFEWIFSRASTENIWDDFTEHLLAEDIVHPYFVKGKAGSGKSTLMKFLINDSRTHKLLKQWAGSQQLVILNLFFWNLGTPLQKTHIGILKSFIHTVLSKFPELIPSVSPQLYQNWKQHDAISEPTYIEVRKAFQLLVEKSSGFLKFCIFVDGVDEFDGDHREQSLFLSSLASKQVKLIISSRPINACLHVFRGCPTLRLQDLTKQDMNIYIHGNLDAHDPMVKLTEQYPQEAGELVSELRAKAEGVFLWVKLVVRQLVEGLEDGDTLTDLQNKLHLIPPGLKELYRGMLSRMQHEHQIQAAEIFQVFHAWNTAIPTQSFQTITLSFTMEPITQALSQPVRRMSLERFHWLCQNTEARIRSRCCGLLEVHNSWAPSRTLVDKATTESCVVSYLHRTFAEFFTSADVWEVVCEMTHESYFDPWKSLLSACLSMMQIAEDYQCADFQFYLQRAMMCCRTSMDISASTLNSYIKAVDQIMDQHIGSSQNRKQDSRIGIYGHWSADYLPCKLVFPAHHAEFRESSSSLSFAARISLLLYLKAFGTSETDQFSRYVIGVCALAGWIDMGHKSWFPQVSLQERADTLDFIMTNICRIEDVGLGGSLWACACATAKELDQKSQAELFGILLMTARPPMDLMLT</sequence>
<evidence type="ECO:0008006" key="6">
    <source>
        <dbReference type="Google" id="ProtNLM"/>
    </source>
</evidence>
<dbReference type="Pfam" id="PF24883">
    <property type="entry name" value="NPHP3_N"/>
    <property type="match status" value="1"/>
</dbReference>
<protein>
    <recommendedName>
        <fullName evidence="6">NACHT domain-containing protein</fullName>
    </recommendedName>
</protein>
<proteinExistence type="predicted"/>
<dbReference type="Proteomes" id="UP000800235">
    <property type="component" value="Unassembled WGS sequence"/>
</dbReference>
<organism evidence="4 5">
    <name type="scientific">Tothia fuscella</name>
    <dbReference type="NCBI Taxonomy" id="1048955"/>
    <lineage>
        <taxon>Eukaryota</taxon>
        <taxon>Fungi</taxon>
        <taxon>Dikarya</taxon>
        <taxon>Ascomycota</taxon>
        <taxon>Pezizomycotina</taxon>
        <taxon>Dothideomycetes</taxon>
        <taxon>Pleosporomycetidae</taxon>
        <taxon>Venturiales</taxon>
        <taxon>Cylindrosympodiaceae</taxon>
        <taxon>Tothia</taxon>
    </lineage>
</organism>
<evidence type="ECO:0000256" key="1">
    <source>
        <dbReference type="ARBA" id="ARBA00022737"/>
    </source>
</evidence>